<dbReference type="Proteomes" id="UP000490800">
    <property type="component" value="Unassembled WGS sequence"/>
</dbReference>
<reference evidence="5 6" key="1">
    <citation type="journal article" date="2019" name="Microorganisms">
        <title>Paenibacillus lutrae sp. nov., A Chitinolytic Species Isolated from A River Otter in Castril Natural Park, Granada, Spain.</title>
        <authorList>
            <person name="Rodriguez M."/>
            <person name="Reina J.C."/>
            <person name="Bejar V."/>
            <person name="Llamas I."/>
        </authorList>
    </citation>
    <scope>NUCLEOTIDE SEQUENCE [LARGE SCALE GENOMIC DNA]</scope>
    <source>
        <strain evidence="5 6">N10</strain>
    </source>
</reference>
<dbReference type="GO" id="GO:0016887">
    <property type="term" value="F:ATP hydrolysis activity"/>
    <property type="evidence" value="ECO:0007669"/>
    <property type="project" value="InterPro"/>
</dbReference>
<proteinExistence type="predicted"/>
<feature type="domain" description="ABC transporter" evidence="4">
    <location>
        <begin position="2"/>
        <end position="227"/>
    </location>
</feature>
<dbReference type="InterPro" id="IPR003593">
    <property type="entry name" value="AAA+_ATPase"/>
</dbReference>
<dbReference type="SMART" id="SM00382">
    <property type="entry name" value="AAA"/>
    <property type="match status" value="1"/>
</dbReference>
<protein>
    <submittedName>
        <fullName evidence="5">ATP-binding cassette domain-containing protein</fullName>
    </submittedName>
</protein>
<comment type="caution">
    <text evidence="5">The sequence shown here is derived from an EMBL/GenBank/DDBJ whole genome shotgun (WGS) entry which is preliminary data.</text>
</comment>
<evidence type="ECO:0000256" key="3">
    <source>
        <dbReference type="ARBA" id="ARBA00022840"/>
    </source>
</evidence>
<evidence type="ECO:0000256" key="2">
    <source>
        <dbReference type="ARBA" id="ARBA00022741"/>
    </source>
</evidence>
<dbReference type="SUPFAM" id="SSF52540">
    <property type="entry name" value="P-loop containing nucleoside triphosphate hydrolases"/>
    <property type="match status" value="1"/>
</dbReference>
<evidence type="ECO:0000256" key="1">
    <source>
        <dbReference type="ARBA" id="ARBA00022448"/>
    </source>
</evidence>
<dbReference type="EMBL" id="RHLK01000015">
    <property type="protein sequence ID" value="MVP01768.1"/>
    <property type="molecule type" value="Genomic_DNA"/>
</dbReference>
<dbReference type="Pfam" id="PF00005">
    <property type="entry name" value="ABC_tran"/>
    <property type="match status" value="1"/>
</dbReference>
<dbReference type="OrthoDB" id="9804819at2"/>
<keyword evidence="2" id="KW-0547">Nucleotide-binding</keyword>
<keyword evidence="3 5" id="KW-0067">ATP-binding</keyword>
<dbReference type="Gene3D" id="3.40.50.300">
    <property type="entry name" value="P-loop containing nucleotide triphosphate hydrolases"/>
    <property type="match status" value="1"/>
</dbReference>
<dbReference type="AlphaFoldDB" id="A0A7X3FL80"/>
<dbReference type="InterPro" id="IPR051782">
    <property type="entry name" value="ABC_Transporter_VariousFunc"/>
</dbReference>
<dbReference type="CDD" id="cd03230">
    <property type="entry name" value="ABC_DR_subfamily_A"/>
    <property type="match status" value="1"/>
</dbReference>
<organism evidence="5 6">
    <name type="scientific">Paenibacillus lutrae</name>
    <dbReference type="NCBI Taxonomy" id="2078573"/>
    <lineage>
        <taxon>Bacteria</taxon>
        <taxon>Bacillati</taxon>
        <taxon>Bacillota</taxon>
        <taxon>Bacilli</taxon>
        <taxon>Bacillales</taxon>
        <taxon>Paenibacillaceae</taxon>
        <taxon>Paenibacillus</taxon>
    </lineage>
</organism>
<gene>
    <name evidence="5" type="ORF">EDM21_19930</name>
</gene>
<sequence>MLSVNSISKRIDGEPVLRNISFDLGPGRIAALIGRNGAGKTTLLRTLIGILDPDQGEITWKGLSVQAFPQTRQEIVYVPDSLSMLNSYTALECAKLYRLSYPGFDEVHFSTQLRRFNLPEGKKIRSFSKGMKALVGILLAFSARANLILLDEPTNGLDPIIRKQILSYMMEEVSESGVSLLISSHQLHELERISDTVIMIREGQLASISSLDGAKQTLHKLQIVFNGEAPADLLNLPHIRVVQHIVRVYTLLLQDDTQEILHLLEEQKPLLLEQISIELDDVFDYHLRGDDEYVS</sequence>
<evidence type="ECO:0000313" key="6">
    <source>
        <dbReference type="Proteomes" id="UP000490800"/>
    </source>
</evidence>
<name>A0A7X3FL80_9BACL</name>
<dbReference type="GO" id="GO:0005524">
    <property type="term" value="F:ATP binding"/>
    <property type="evidence" value="ECO:0007669"/>
    <property type="project" value="UniProtKB-KW"/>
</dbReference>
<keyword evidence="6" id="KW-1185">Reference proteome</keyword>
<dbReference type="PROSITE" id="PS50893">
    <property type="entry name" value="ABC_TRANSPORTER_2"/>
    <property type="match status" value="1"/>
</dbReference>
<dbReference type="PROSITE" id="PS00211">
    <property type="entry name" value="ABC_TRANSPORTER_1"/>
    <property type="match status" value="1"/>
</dbReference>
<dbReference type="InterPro" id="IPR017871">
    <property type="entry name" value="ABC_transporter-like_CS"/>
</dbReference>
<keyword evidence="1" id="KW-0813">Transport</keyword>
<evidence type="ECO:0000259" key="4">
    <source>
        <dbReference type="PROSITE" id="PS50893"/>
    </source>
</evidence>
<evidence type="ECO:0000313" key="5">
    <source>
        <dbReference type="EMBL" id="MVP01768.1"/>
    </source>
</evidence>
<accession>A0A7X3FL80</accession>
<dbReference type="RefSeq" id="WP_157338200.1">
    <property type="nucleotide sequence ID" value="NZ_RHLK01000015.1"/>
</dbReference>
<dbReference type="PANTHER" id="PTHR42939:SF1">
    <property type="entry name" value="ABC TRANSPORTER ATP-BINDING PROTEIN ALBC-RELATED"/>
    <property type="match status" value="1"/>
</dbReference>
<dbReference type="InterPro" id="IPR027417">
    <property type="entry name" value="P-loop_NTPase"/>
</dbReference>
<dbReference type="PANTHER" id="PTHR42939">
    <property type="entry name" value="ABC TRANSPORTER ATP-BINDING PROTEIN ALBC-RELATED"/>
    <property type="match status" value="1"/>
</dbReference>
<dbReference type="InterPro" id="IPR003439">
    <property type="entry name" value="ABC_transporter-like_ATP-bd"/>
</dbReference>